<dbReference type="EMBL" id="GBRD01000221">
    <property type="protein sequence ID" value="JAG65600.1"/>
    <property type="molecule type" value="Transcribed_RNA"/>
</dbReference>
<feature type="compositionally biased region" description="Basic and acidic residues" evidence="2">
    <location>
        <begin position="170"/>
        <end position="182"/>
    </location>
</feature>
<feature type="compositionally biased region" description="Acidic residues" evidence="2">
    <location>
        <begin position="112"/>
        <end position="121"/>
    </location>
</feature>
<keyword evidence="1" id="KW-0175">Coiled coil</keyword>
<feature type="region of interest" description="Disordered" evidence="2">
    <location>
        <begin position="235"/>
        <end position="328"/>
    </location>
</feature>
<reference evidence="3" key="1">
    <citation type="journal article" date="2014" name="PLoS ONE">
        <title>Transcriptome-Based Identification of ABC Transporters in the Western Tarnished Plant Bug Lygus hesperus.</title>
        <authorList>
            <person name="Hull J.J."/>
            <person name="Chaney K."/>
            <person name="Geib S.M."/>
            <person name="Fabrick J.A."/>
            <person name="Brent C.S."/>
            <person name="Walsh D."/>
            <person name="Lavine L.C."/>
        </authorList>
    </citation>
    <scope>NUCLEOTIDE SEQUENCE</scope>
</reference>
<feature type="compositionally biased region" description="Basic and acidic residues" evidence="2">
    <location>
        <begin position="272"/>
        <end position="319"/>
    </location>
</feature>
<dbReference type="EMBL" id="GBHO01029763">
    <property type="protein sequence ID" value="JAG13841.1"/>
    <property type="molecule type" value="Transcribed_RNA"/>
</dbReference>
<feature type="region of interest" description="Disordered" evidence="2">
    <location>
        <begin position="112"/>
        <end position="131"/>
    </location>
</feature>
<dbReference type="AlphaFoldDB" id="A0A0A9X2E4"/>
<evidence type="ECO:0000256" key="2">
    <source>
        <dbReference type="SAM" id="MobiDB-lite"/>
    </source>
</evidence>
<proteinExistence type="predicted"/>
<evidence type="ECO:0000313" key="3">
    <source>
        <dbReference type="EMBL" id="JAG13841.1"/>
    </source>
</evidence>
<protein>
    <submittedName>
        <fullName evidence="3">Uncharacterized protein</fullName>
    </submittedName>
</protein>
<evidence type="ECO:0000256" key="1">
    <source>
        <dbReference type="SAM" id="Coils"/>
    </source>
</evidence>
<evidence type="ECO:0000313" key="4">
    <source>
        <dbReference type="EMBL" id="JAG65599.1"/>
    </source>
</evidence>
<dbReference type="EMBL" id="GBRD01000222">
    <property type="protein sequence ID" value="JAG65599.1"/>
    <property type="molecule type" value="Transcribed_RNA"/>
</dbReference>
<sequence length="328" mass="37359">MSIYGPRTMLTWTLKFTISSLLRSYPRRIPFWLECPPFWVLLDHTIAVTWKLFCANADRKDLGIIPLQWSREFVSAMRDERGEYLPATGQLLGAIEDALIDRYAKAADANDCEETGEDDTEAGTCKKSKGDCKKEQDSLSYVSSESIFKYPVEVSYTLKDIMSRNMPGRKHAEGDDSVRGIEDPAVSKIDVPPPEDHETMSKSDMLDYLKQLKQEQELRVEKEKEHAQKIEALMELLARGKTRNDPFEGYDSKKKKEHDAEHVHFDEDEEDTMKHEKSDTDKGEGGKGGKGKGGKEKGKEKEGKKNEEVKKEKSEDDQKKKKKVVSMG</sequence>
<organism evidence="3">
    <name type="scientific">Lygus hesperus</name>
    <name type="common">Western plant bug</name>
    <dbReference type="NCBI Taxonomy" id="30085"/>
    <lineage>
        <taxon>Eukaryota</taxon>
        <taxon>Metazoa</taxon>
        <taxon>Ecdysozoa</taxon>
        <taxon>Arthropoda</taxon>
        <taxon>Hexapoda</taxon>
        <taxon>Insecta</taxon>
        <taxon>Pterygota</taxon>
        <taxon>Neoptera</taxon>
        <taxon>Paraneoptera</taxon>
        <taxon>Hemiptera</taxon>
        <taxon>Heteroptera</taxon>
        <taxon>Panheteroptera</taxon>
        <taxon>Cimicomorpha</taxon>
        <taxon>Miridae</taxon>
        <taxon>Mirini</taxon>
        <taxon>Lygus</taxon>
    </lineage>
</organism>
<reference evidence="4" key="3">
    <citation type="submission" date="2014-09" db="EMBL/GenBank/DDBJ databases">
        <authorList>
            <person name="Magalhaes I.L.F."/>
            <person name="Oliveira U."/>
            <person name="Santos F.R."/>
            <person name="Vidigal T.H.D.A."/>
            <person name="Brescovit A.D."/>
            <person name="Santos A.J."/>
        </authorList>
    </citation>
    <scope>NUCLEOTIDE SEQUENCE</scope>
</reference>
<feature type="coiled-coil region" evidence="1">
    <location>
        <begin position="205"/>
        <end position="233"/>
    </location>
</feature>
<feature type="compositionally biased region" description="Basic and acidic residues" evidence="2">
    <location>
        <begin position="242"/>
        <end position="265"/>
    </location>
</feature>
<name>A0A0A9X2E4_LYGHE</name>
<reference evidence="3" key="2">
    <citation type="submission" date="2014-07" db="EMBL/GenBank/DDBJ databases">
        <authorList>
            <person name="Hull J."/>
        </authorList>
    </citation>
    <scope>NUCLEOTIDE SEQUENCE</scope>
</reference>
<feature type="region of interest" description="Disordered" evidence="2">
    <location>
        <begin position="167"/>
        <end position="201"/>
    </location>
</feature>
<gene>
    <name evidence="3" type="ORF">CM83_6726</name>
</gene>
<accession>A0A0A9X2E4</accession>